<protein>
    <recommendedName>
        <fullName evidence="3">Thiamine biosynthesis protein ThiS</fullName>
    </recommendedName>
</protein>
<dbReference type="OrthoDB" id="6894792at2"/>
<evidence type="ECO:0000313" key="2">
    <source>
        <dbReference type="Proteomes" id="UP000094769"/>
    </source>
</evidence>
<dbReference type="InterPro" id="IPR052045">
    <property type="entry name" value="Sulfur_Carrier/Prot_Modifier"/>
</dbReference>
<dbReference type="InterPro" id="IPR016155">
    <property type="entry name" value="Mopterin_synth/thiamin_S_b"/>
</dbReference>
<keyword evidence="2" id="KW-1185">Reference proteome</keyword>
<gene>
    <name evidence="1" type="ORF">CODIS_30260</name>
</gene>
<dbReference type="EMBL" id="MARB01000018">
    <property type="protein sequence ID" value="ODJ86707.1"/>
    <property type="molecule type" value="Genomic_DNA"/>
</dbReference>
<evidence type="ECO:0000313" key="1">
    <source>
        <dbReference type="EMBL" id="ODJ86707.1"/>
    </source>
</evidence>
<dbReference type="SUPFAM" id="SSF54285">
    <property type="entry name" value="MoaD/ThiS"/>
    <property type="match status" value="1"/>
</dbReference>
<evidence type="ECO:0008006" key="3">
    <source>
        <dbReference type="Google" id="ProtNLM"/>
    </source>
</evidence>
<comment type="caution">
    <text evidence="1">The sequence shown here is derived from an EMBL/GenBank/DDBJ whole genome shotgun (WGS) entry which is preliminary data.</text>
</comment>
<sequence>MPTLSFTSNLTRHTPCPDAAFEAATVAQLFDLYFSQWPDVRGYVLDDQGAVRNHVIVMVDGRGLHDRRRLSDALESESEVFVIQALSGG</sequence>
<dbReference type="CDD" id="cd17040">
    <property type="entry name" value="Ubl_MoaD_like"/>
    <property type="match status" value="1"/>
</dbReference>
<dbReference type="Proteomes" id="UP000094769">
    <property type="component" value="Unassembled WGS sequence"/>
</dbReference>
<dbReference type="AlphaFoldDB" id="A0A7Z0VJC7"/>
<dbReference type="Gene3D" id="3.10.20.30">
    <property type="match status" value="1"/>
</dbReference>
<reference evidence="1 2" key="1">
    <citation type="submission" date="2016-06" db="EMBL/GenBank/DDBJ databases">
        <title>Genome sequence of endosymbiont of Candidatus Endolucinida thiodiazotropha.</title>
        <authorList>
            <person name="Poehlein A."/>
            <person name="Koenig S."/>
            <person name="Heiden S.E."/>
            <person name="Thuermer A."/>
            <person name="Voget S."/>
            <person name="Daniel R."/>
            <person name="Markert S."/>
            <person name="Gros O."/>
            <person name="Schweder T."/>
        </authorList>
    </citation>
    <scope>NUCLEOTIDE SEQUENCE [LARGE SCALE GENOMIC DNA]</scope>
    <source>
        <strain evidence="1 2">COS</strain>
    </source>
</reference>
<dbReference type="RefSeq" id="WP_069126699.1">
    <property type="nucleotide sequence ID" value="NZ_MARB01000018.1"/>
</dbReference>
<dbReference type="InterPro" id="IPR012675">
    <property type="entry name" value="Beta-grasp_dom_sf"/>
</dbReference>
<organism evidence="1 2">
    <name type="scientific">Candidatus Thiodiazotropha endolucinida</name>
    <dbReference type="NCBI Taxonomy" id="1655433"/>
    <lineage>
        <taxon>Bacteria</taxon>
        <taxon>Pseudomonadati</taxon>
        <taxon>Pseudomonadota</taxon>
        <taxon>Gammaproteobacteria</taxon>
        <taxon>Chromatiales</taxon>
        <taxon>Sedimenticolaceae</taxon>
        <taxon>Candidatus Thiodiazotropha</taxon>
    </lineage>
</organism>
<proteinExistence type="predicted"/>
<accession>A0A7Z0VJC7</accession>
<name>A0A7Z0VJC7_9GAMM</name>
<dbReference type="PANTHER" id="PTHR38031:SF1">
    <property type="entry name" value="SULFUR CARRIER PROTEIN CYSO"/>
    <property type="match status" value="1"/>
</dbReference>
<dbReference type="PANTHER" id="PTHR38031">
    <property type="entry name" value="SULFUR CARRIER PROTEIN SLR0821-RELATED"/>
    <property type="match status" value="1"/>
</dbReference>